<dbReference type="EMBL" id="JAGHKO010000004">
    <property type="protein sequence ID" value="MBO9202157.1"/>
    <property type="molecule type" value="Genomic_DNA"/>
</dbReference>
<dbReference type="Pfam" id="PF13855">
    <property type="entry name" value="LRR_8"/>
    <property type="match status" value="1"/>
</dbReference>
<evidence type="ECO:0000256" key="1">
    <source>
        <dbReference type="ARBA" id="ARBA00022614"/>
    </source>
</evidence>
<reference evidence="4 5" key="1">
    <citation type="submission" date="2021-03" db="EMBL/GenBank/DDBJ databases">
        <title>Assistant Professor.</title>
        <authorList>
            <person name="Huq M.A."/>
        </authorList>
    </citation>
    <scope>NUCLEOTIDE SEQUENCE [LARGE SCALE GENOMIC DNA]</scope>
    <source>
        <strain evidence="4 5">MAH-29</strain>
    </source>
</reference>
<dbReference type="Proteomes" id="UP000677244">
    <property type="component" value="Unassembled WGS sequence"/>
</dbReference>
<gene>
    <name evidence="4" type="ORF">J7I42_17865</name>
</gene>
<dbReference type="RefSeq" id="WP_209140207.1">
    <property type="nucleotide sequence ID" value="NZ_JAGHKO010000004.1"/>
</dbReference>
<comment type="caution">
    <text evidence="4">The sequence shown here is derived from an EMBL/GenBank/DDBJ whole genome shotgun (WGS) entry which is preliminary data.</text>
</comment>
<dbReference type="PANTHER" id="PTHR47566:SF1">
    <property type="entry name" value="PROTEIN NUD1"/>
    <property type="match status" value="1"/>
</dbReference>
<sequence>MLAADSCCKTVDGNGSFCGIIAINQQGYGATVFPLLKNKVTCPNGDRDTCHGQQWVVPGWRTANCNQDHVTETVWFKPDCNGTDTAGRITFPDPNLQTCLVNRLFGGDNTKVITKNIAAQVPSLSCPCMNISNLEGLEYFTSLESLDVSCNKLTDGTFFIKLPTLNKLKVSENRLVMLNLQGLSGLRYLDASDNALTSVLLDAGSYVNFLDLSDNNLTQMDITIQNTLNYVDLSNNKLTNVGDLSQFSSVGTIYLQNNSLKTIGNISTIYNNGNGNLSVLNLSCNLPFLCNTLGLDKTQAEKDFLKHSQCGVNNLPSCNTSLSTTKPTIKKNLPHVPKKKNKPLLK</sequence>
<evidence type="ECO:0000256" key="2">
    <source>
        <dbReference type="ARBA" id="ARBA00022737"/>
    </source>
</evidence>
<keyword evidence="2" id="KW-0677">Repeat</keyword>
<protein>
    <recommendedName>
        <fullName evidence="6">Leucine-rich repeat-containing N-terminal plant-type domain-containing protein</fullName>
    </recommendedName>
</protein>
<keyword evidence="5" id="KW-1185">Reference proteome</keyword>
<dbReference type="InterPro" id="IPR052574">
    <property type="entry name" value="CDIRP"/>
</dbReference>
<dbReference type="SUPFAM" id="SSF52058">
    <property type="entry name" value="L domain-like"/>
    <property type="match status" value="1"/>
</dbReference>
<evidence type="ECO:0000313" key="4">
    <source>
        <dbReference type="EMBL" id="MBO9202157.1"/>
    </source>
</evidence>
<dbReference type="Gene3D" id="3.80.10.10">
    <property type="entry name" value="Ribonuclease Inhibitor"/>
    <property type="match status" value="1"/>
</dbReference>
<evidence type="ECO:0008006" key="6">
    <source>
        <dbReference type="Google" id="ProtNLM"/>
    </source>
</evidence>
<proteinExistence type="predicted"/>
<accession>A0ABS3YW52</accession>
<feature type="region of interest" description="Disordered" evidence="3">
    <location>
        <begin position="326"/>
        <end position="346"/>
    </location>
</feature>
<feature type="compositionally biased region" description="Basic residues" evidence="3">
    <location>
        <begin position="328"/>
        <end position="346"/>
    </location>
</feature>
<evidence type="ECO:0000256" key="3">
    <source>
        <dbReference type="SAM" id="MobiDB-lite"/>
    </source>
</evidence>
<organism evidence="4 5">
    <name type="scientific">Niastella soli</name>
    <dbReference type="NCBI Taxonomy" id="2821487"/>
    <lineage>
        <taxon>Bacteria</taxon>
        <taxon>Pseudomonadati</taxon>
        <taxon>Bacteroidota</taxon>
        <taxon>Chitinophagia</taxon>
        <taxon>Chitinophagales</taxon>
        <taxon>Chitinophagaceae</taxon>
        <taxon>Niastella</taxon>
    </lineage>
</organism>
<dbReference type="InterPro" id="IPR032675">
    <property type="entry name" value="LRR_dom_sf"/>
</dbReference>
<dbReference type="PANTHER" id="PTHR47566">
    <property type="match status" value="1"/>
</dbReference>
<dbReference type="PROSITE" id="PS51450">
    <property type="entry name" value="LRR"/>
    <property type="match status" value="1"/>
</dbReference>
<keyword evidence="1" id="KW-0433">Leucine-rich repeat</keyword>
<dbReference type="InterPro" id="IPR001611">
    <property type="entry name" value="Leu-rich_rpt"/>
</dbReference>
<evidence type="ECO:0000313" key="5">
    <source>
        <dbReference type="Proteomes" id="UP000677244"/>
    </source>
</evidence>
<name>A0ABS3YW52_9BACT</name>